<reference evidence="2" key="1">
    <citation type="submission" date="2020-02" db="EMBL/GenBank/DDBJ databases">
        <authorList>
            <person name="Meier V. D."/>
        </authorList>
    </citation>
    <scope>NUCLEOTIDE SEQUENCE</scope>
    <source>
        <strain evidence="2">AVDCRST_MAG34</strain>
    </source>
</reference>
<accession>A0A6J4LHT5</accession>
<evidence type="ECO:0000256" key="1">
    <source>
        <dbReference type="SAM" id="MobiDB-lite"/>
    </source>
</evidence>
<feature type="non-terminal residue" evidence="2">
    <location>
        <position position="1"/>
    </location>
</feature>
<sequence length="53" mass="5551">VPTSSRRRRRASRSGSTPETMGAEQRTGLIVAGATVAAEDDRPGRARRGTAGL</sequence>
<feature type="non-terminal residue" evidence="2">
    <location>
        <position position="53"/>
    </location>
</feature>
<feature type="compositionally biased region" description="Basic residues" evidence="1">
    <location>
        <begin position="1"/>
        <end position="12"/>
    </location>
</feature>
<evidence type="ECO:0000313" key="2">
    <source>
        <dbReference type="EMBL" id="CAA9333287.1"/>
    </source>
</evidence>
<feature type="region of interest" description="Disordered" evidence="1">
    <location>
        <begin position="1"/>
        <end position="53"/>
    </location>
</feature>
<name>A0A6J4LHT5_9ACTN</name>
<proteinExistence type="predicted"/>
<protein>
    <submittedName>
        <fullName evidence="2">Uncharacterized protein</fullName>
    </submittedName>
</protein>
<dbReference type="AlphaFoldDB" id="A0A6J4LHT5"/>
<dbReference type="EMBL" id="CADCUI010000009">
    <property type="protein sequence ID" value="CAA9333287.1"/>
    <property type="molecule type" value="Genomic_DNA"/>
</dbReference>
<gene>
    <name evidence="2" type="ORF">AVDCRST_MAG34-395</name>
</gene>
<organism evidence="2">
    <name type="scientific">uncultured Nocardioidaceae bacterium</name>
    <dbReference type="NCBI Taxonomy" id="253824"/>
    <lineage>
        <taxon>Bacteria</taxon>
        <taxon>Bacillati</taxon>
        <taxon>Actinomycetota</taxon>
        <taxon>Actinomycetes</taxon>
        <taxon>Propionibacteriales</taxon>
        <taxon>Nocardioidaceae</taxon>
        <taxon>environmental samples</taxon>
    </lineage>
</organism>